<proteinExistence type="predicted"/>
<dbReference type="Proteomes" id="UP001148737">
    <property type="component" value="Unassembled WGS sequence"/>
</dbReference>
<comment type="caution">
    <text evidence="1">The sequence shown here is derived from an EMBL/GenBank/DDBJ whole genome shotgun (WGS) entry which is preliminary data.</text>
</comment>
<name>A0ACC1R208_9HYPO</name>
<gene>
    <name evidence="1" type="ORF">NLG97_g2984</name>
</gene>
<organism evidence="1 2">
    <name type="scientific">Lecanicillium saksenae</name>
    <dbReference type="NCBI Taxonomy" id="468837"/>
    <lineage>
        <taxon>Eukaryota</taxon>
        <taxon>Fungi</taxon>
        <taxon>Dikarya</taxon>
        <taxon>Ascomycota</taxon>
        <taxon>Pezizomycotina</taxon>
        <taxon>Sordariomycetes</taxon>
        <taxon>Hypocreomycetidae</taxon>
        <taxon>Hypocreales</taxon>
        <taxon>Cordycipitaceae</taxon>
        <taxon>Lecanicillium</taxon>
    </lineage>
</organism>
<evidence type="ECO:0000313" key="1">
    <source>
        <dbReference type="EMBL" id="KAJ3496008.1"/>
    </source>
</evidence>
<keyword evidence="2" id="KW-1185">Reference proteome</keyword>
<reference evidence="1" key="1">
    <citation type="submission" date="2022-07" db="EMBL/GenBank/DDBJ databases">
        <title>Genome Sequence of Lecanicillium saksenae.</title>
        <authorList>
            <person name="Buettner E."/>
        </authorList>
    </citation>
    <scope>NUCLEOTIDE SEQUENCE</scope>
    <source>
        <strain evidence="1">VT-O1</strain>
    </source>
</reference>
<sequence>MKLNVLVLAATAMAAPASKLVVHESRDATHHGYTKGDAVDADARVPVRIALKQRNLENAMDLLMKV</sequence>
<dbReference type="EMBL" id="JANAKD010000228">
    <property type="protein sequence ID" value="KAJ3496008.1"/>
    <property type="molecule type" value="Genomic_DNA"/>
</dbReference>
<evidence type="ECO:0000313" key="2">
    <source>
        <dbReference type="Proteomes" id="UP001148737"/>
    </source>
</evidence>
<accession>A0ACC1R208</accession>
<protein>
    <submittedName>
        <fullName evidence="1">Uncharacterized protein</fullName>
    </submittedName>
</protein>